<feature type="signal peptide" evidence="10">
    <location>
        <begin position="1"/>
        <end position="16"/>
    </location>
</feature>
<keyword evidence="4 10" id="KW-0732">Signal</keyword>
<evidence type="ECO:0000256" key="4">
    <source>
        <dbReference type="ARBA" id="ARBA00022729"/>
    </source>
</evidence>
<keyword evidence="7" id="KW-0482">Metalloprotease</keyword>
<name>A0A8E2F592_9PEZI</name>
<sequence length="296" mass="30978">MYKPLLLTSLGLLASATDYKHFDCGTDSSAATEEFMQTVQSLHSNSNPSSGSPAVRAASIVARNSTTPINVPVVFHIVASSAKKDAITSAMAQSQFQELNRAYGSAGIQFALANMSWTVNDSWAVGGTDADDLAMKQALRQGSYATLNIYFQTDLAGGVLGKCTLPSSVGGGTVAASAYANDGCNVQAGTMPGGAVAGYNQGKTAVHEAGHWFGLLHVFEGNSCDGDGDFIADTPQQSTSTDGCPTAPPKDSCPSDPGLDAVHNYMDYSTDACYTGFSPLQQARMMSMWGMYRQGK</sequence>
<keyword evidence="8" id="KW-1015">Disulfide bond</keyword>
<keyword evidence="3" id="KW-0479">Metal-binding</keyword>
<dbReference type="Gene3D" id="3.40.390.10">
    <property type="entry name" value="Collagenase (Catalytic Domain)"/>
    <property type="match status" value="1"/>
</dbReference>
<dbReference type="Proteomes" id="UP000250140">
    <property type="component" value="Unassembled WGS sequence"/>
</dbReference>
<dbReference type="InterPro" id="IPR008754">
    <property type="entry name" value="Peptidase_M43"/>
</dbReference>
<evidence type="ECO:0000256" key="1">
    <source>
        <dbReference type="ARBA" id="ARBA00008721"/>
    </source>
</evidence>
<feature type="chain" id="PRO_5034584950" evidence="10">
    <location>
        <begin position="17"/>
        <end position="296"/>
    </location>
</feature>
<dbReference type="Pfam" id="PF05572">
    <property type="entry name" value="Peptidase_M43"/>
    <property type="match status" value="1"/>
</dbReference>
<evidence type="ECO:0000256" key="10">
    <source>
        <dbReference type="SAM" id="SignalP"/>
    </source>
</evidence>
<evidence type="ECO:0000256" key="2">
    <source>
        <dbReference type="ARBA" id="ARBA00022670"/>
    </source>
</evidence>
<evidence type="ECO:0000256" key="9">
    <source>
        <dbReference type="SAM" id="MobiDB-lite"/>
    </source>
</evidence>
<dbReference type="PANTHER" id="PTHR47466:SF1">
    <property type="entry name" value="METALLOPROTEASE MEP1 (AFU_ORTHOLOGUE AFUA_1G07730)-RELATED"/>
    <property type="match status" value="1"/>
</dbReference>
<proteinExistence type="inferred from homology"/>
<comment type="similarity">
    <text evidence="1">Belongs to the peptidase M43B family.</text>
</comment>
<evidence type="ECO:0000256" key="5">
    <source>
        <dbReference type="ARBA" id="ARBA00022801"/>
    </source>
</evidence>
<evidence type="ECO:0000256" key="8">
    <source>
        <dbReference type="ARBA" id="ARBA00023157"/>
    </source>
</evidence>
<dbReference type="OrthoDB" id="536211at2759"/>
<feature type="compositionally biased region" description="Polar residues" evidence="9">
    <location>
        <begin position="234"/>
        <end position="243"/>
    </location>
</feature>
<dbReference type="GO" id="GO:0046872">
    <property type="term" value="F:metal ion binding"/>
    <property type="evidence" value="ECO:0007669"/>
    <property type="project" value="UniProtKB-KW"/>
</dbReference>
<keyword evidence="2" id="KW-0645">Protease</keyword>
<evidence type="ECO:0000256" key="6">
    <source>
        <dbReference type="ARBA" id="ARBA00022833"/>
    </source>
</evidence>
<feature type="region of interest" description="Disordered" evidence="9">
    <location>
        <begin position="234"/>
        <end position="253"/>
    </location>
</feature>
<gene>
    <name evidence="12" type="ORF">AOQ84DRAFT_427357</name>
</gene>
<dbReference type="AlphaFoldDB" id="A0A8E2F592"/>
<dbReference type="GO" id="GO:0008237">
    <property type="term" value="F:metallopeptidase activity"/>
    <property type="evidence" value="ECO:0007669"/>
    <property type="project" value="UniProtKB-KW"/>
</dbReference>
<accession>A0A8E2F592</accession>
<dbReference type="CDD" id="cd04275">
    <property type="entry name" value="ZnMc_pappalysin_like"/>
    <property type="match status" value="1"/>
</dbReference>
<dbReference type="GO" id="GO:0006508">
    <property type="term" value="P:proteolysis"/>
    <property type="evidence" value="ECO:0007669"/>
    <property type="project" value="UniProtKB-KW"/>
</dbReference>
<dbReference type="EMBL" id="KV749252">
    <property type="protein sequence ID" value="OCL10376.1"/>
    <property type="molecule type" value="Genomic_DNA"/>
</dbReference>
<evidence type="ECO:0000259" key="11">
    <source>
        <dbReference type="Pfam" id="PF05572"/>
    </source>
</evidence>
<dbReference type="SUPFAM" id="SSF55486">
    <property type="entry name" value="Metalloproteases ('zincins'), catalytic domain"/>
    <property type="match status" value="1"/>
</dbReference>
<reference evidence="12 13" key="1">
    <citation type="journal article" date="2016" name="Nat. Commun.">
        <title>Ectomycorrhizal ecology is imprinted in the genome of the dominant symbiotic fungus Cenococcum geophilum.</title>
        <authorList>
            <consortium name="DOE Joint Genome Institute"/>
            <person name="Peter M."/>
            <person name="Kohler A."/>
            <person name="Ohm R.A."/>
            <person name="Kuo A."/>
            <person name="Krutzmann J."/>
            <person name="Morin E."/>
            <person name="Arend M."/>
            <person name="Barry K.W."/>
            <person name="Binder M."/>
            <person name="Choi C."/>
            <person name="Clum A."/>
            <person name="Copeland A."/>
            <person name="Grisel N."/>
            <person name="Haridas S."/>
            <person name="Kipfer T."/>
            <person name="LaButti K."/>
            <person name="Lindquist E."/>
            <person name="Lipzen A."/>
            <person name="Maire R."/>
            <person name="Meier B."/>
            <person name="Mihaltcheva S."/>
            <person name="Molinier V."/>
            <person name="Murat C."/>
            <person name="Poggeler S."/>
            <person name="Quandt C.A."/>
            <person name="Sperisen C."/>
            <person name="Tritt A."/>
            <person name="Tisserant E."/>
            <person name="Crous P.W."/>
            <person name="Henrissat B."/>
            <person name="Nehls U."/>
            <person name="Egli S."/>
            <person name="Spatafora J.W."/>
            <person name="Grigoriev I.V."/>
            <person name="Martin F.M."/>
        </authorList>
    </citation>
    <scope>NUCLEOTIDE SEQUENCE [LARGE SCALE GENOMIC DNA]</scope>
    <source>
        <strain evidence="12 13">CBS 207.34</strain>
    </source>
</reference>
<keyword evidence="5" id="KW-0378">Hydrolase</keyword>
<keyword evidence="13" id="KW-1185">Reference proteome</keyword>
<dbReference type="InterPro" id="IPR024079">
    <property type="entry name" value="MetalloPept_cat_dom_sf"/>
</dbReference>
<evidence type="ECO:0000256" key="7">
    <source>
        <dbReference type="ARBA" id="ARBA00023049"/>
    </source>
</evidence>
<protein>
    <submittedName>
        <fullName evidence="12">Zincin</fullName>
    </submittedName>
</protein>
<evidence type="ECO:0000313" key="13">
    <source>
        <dbReference type="Proteomes" id="UP000250140"/>
    </source>
</evidence>
<evidence type="ECO:0000256" key="3">
    <source>
        <dbReference type="ARBA" id="ARBA00022723"/>
    </source>
</evidence>
<dbReference type="PANTHER" id="PTHR47466">
    <property type="match status" value="1"/>
</dbReference>
<evidence type="ECO:0000313" key="12">
    <source>
        <dbReference type="EMBL" id="OCL10376.1"/>
    </source>
</evidence>
<keyword evidence="6" id="KW-0862">Zinc</keyword>
<organism evidence="12 13">
    <name type="scientific">Glonium stellatum</name>
    <dbReference type="NCBI Taxonomy" id="574774"/>
    <lineage>
        <taxon>Eukaryota</taxon>
        <taxon>Fungi</taxon>
        <taxon>Dikarya</taxon>
        <taxon>Ascomycota</taxon>
        <taxon>Pezizomycotina</taxon>
        <taxon>Dothideomycetes</taxon>
        <taxon>Pleosporomycetidae</taxon>
        <taxon>Gloniales</taxon>
        <taxon>Gloniaceae</taxon>
        <taxon>Glonium</taxon>
    </lineage>
</organism>
<feature type="domain" description="Peptidase M43 pregnancy-associated plasma-A" evidence="11">
    <location>
        <begin position="147"/>
        <end position="287"/>
    </location>
</feature>